<evidence type="ECO:0000313" key="1">
    <source>
        <dbReference type="EMBL" id="SMF84081.1"/>
    </source>
</evidence>
<accession>A0A1Y6CXX3</accession>
<reference evidence="2" key="1">
    <citation type="submission" date="2017-04" db="EMBL/GenBank/DDBJ databases">
        <authorList>
            <person name="Varghese N."/>
            <person name="Submissions S."/>
        </authorList>
    </citation>
    <scope>NUCLEOTIDE SEQUENCE [LARGE SCALE GENOMIC DNA]</scope>
    <source>
        <strain evidence="2">RKEM611</strain>
    </source>
</reference>
<sequence length="157" mass="17514">MIETAADFYSCSLLSASASFAHNRAGVSEEWVIDNYGKAYGLKKAENMVQHGLLVKSGNIFRAAKEVIDVNAKEVLQRIFCDVSSFDCELVGGGAWYHRFTGYYSKETAESMKKATQNYIRSLESHAEADQNQIKRDCFVKVSAVGTFDIDNTMEIN</sequence>
<gene>
    <name evidence="1" type="ORF">SAMN06296036_1523</name>
</gene>
<evidence type="ECO:0000313" key="2">
    <source>
        <dbReference type="Proteomes" id="UP000192907"/>
    </source>
</evidence>
<dbReference type="STRING" id="1513793.SAMN06296036_1523"/>
<dbReference type="RefSeq" id="WP_132326448.1">
    <property type="nucleotide sequence ID" value="NZ_FWZT01000052.1"/>
</dbReference>
<organism evidence="1 2">
    <name type="scientific">Pseudobacteriovorax antillogorgiicola</name>
    <dbReference type="NCBI Taxonomy" id="1513793"/>
    <lineage>
        <taxon>Bacteria</taxon>
        <taxon>Pseudomonadati</taxon>
        <taxon>Bdellovibrionota</taxon>
        <taxon>Oligoflexia</taxon>
        <taxon>Oligoflexales</taxon>
        <taxon>Pseudobacteriovoracaceae</taxon>
        <taxon>Pseudobacteriovorax</taxon>
    </lineage>
</organism>
<dbReference type="AlphaFoldDB" id="A0A1Y6CXX3"/>
<name>A0A1Y6CXX3_9BACT</name>
<protein>
    <submittedName>
        <fullName evidence="1">Uncharacterized protein</fullName>
    </submittedName>
</protein>
<dbReference type="Proteomes" id="UP000192907">
    <property type="component" value="Unassembled WGS sequence"/>
</dbReference>
<proteinExistence type="predicted"/>
<dbReference type="EMBL" id="FWZT01000052">
    <property type="protein sequence ID" value="SMF84081.1"/>
    <property type="molecule type" value="Genomic_DNA"/>
</dbReference>
<keyword evidence="2" id="KW-1185">Reference proteome</keyword>